<evidence type="ECO:0000256" key="7">
    <source>
        <dbReference type="ARBA" id="ARBA00022833"/>
    </source>
</evidence>
<reference evidence="12" key="1">
    <citation type="submission" date="2021-03" db="EMBL/GenBank/DDBJ databases">
        <authorList>
            <person name="Palmer J.M."/>
        </authorList>
    </citation>
    <scope>NUCLEOTIDE SEQUENCE</scope>
    <source>
        <strain evidence="12">ARV_011</strain>
    </source>
</reference>
<evidence type="ECO:0000256" key="4">
    <source>
        <dbReference type="ARBA" id="ARBA00022670"/>
    </source>
</evidence>
<dbReference type="GO" id="GO:0004222">
    <property type="term" value="F:metalloendopeptidase activity"/>
    <property type="evidence" value="ECO:0007669"/>
    <property type="project" value="InterPro"/>
</dbReference>
<protein>
    <recommendedName>
        <fullName evidence="11">Peptidase M3A/M3B catalytic domain-containing protein</fullName>
    </recommendedName>
</protein>
<dbReference type="PANTHER" id="PTHR11804:SF84">
    <property type="entry name" value="SACCHAROLYSIN"/>
    <property type="match status" value="1"/>
</dbReference>
<evidence type="ECO:0000256" key="3">
    <source>
        <dbReference type="ARBA" id="ARBA00022490"/>
    </source>
</evidence>
<organism evidence="12 13">
    <name type="scientific">Scheffersomyces spartinae</name>
    <dbReference type="NCBI Taxonomy" id="45513"/>
    <lineage>
        <taxon>Eukaryota</taxon>
        <taxon>Fungi</taxon>
        <taxon>Dikarya</taxon>
        <taxon>Ascomycota</taxon>
        <taxon>Saccharomycotina</taxon>
        <taxon>Pichiomycetes</taxon>
        <taxon>Debaryomycetaceae</taxon>
        <taxon>Scheffersomyces</taxon>
    </lineage>
</organism>
<evidence type="ECO:0000256" key="10">
    <source>
        <dbReference type="SAM" id="MobiDB-lite"/>
    </source>
</evidence>
<dbReference type="Gene3D" id="3.40.390.10">
    <property type="entry name" value="Collagenase (Catalytic Domain)"/>
    <property type="match status" value="1"/>
</dbReference>
<dbReference type="InterPro" id="IPR045090">
    <property type="entry name" value="Pept_M3A_M3B"/>
</dbReference>
<evidence type="ECO:0000256" key="6">
    <source>
        <dbReference type="ARBA" id="ARBA00022801"/>
    </source>
</evidence>
<comment type="similarity">
    <text evidence="2 9">Belongs to the peptidase M3 family.</text>
</comment>
<evidence type="ECO:0000256" key="2">
    <source>
        <dbReference type="ARBA" id="ARBA00006040"/>
    </source>
</evidence>
<keyword evidence="3" id="KW-0963">Cytoplasm</keyword>
<evidence type="ECO:0000256" key="8">
    <source>
        <dbReference type="ARBA" id="ARBA00023049"/>
    </source>
</evidence>
<evidence type="ECO:0000256" key="1">
    <source>
        <dbReference type="ARBA" id="ARBA00004496"/>
    </source>
</evidence>
<evidence type="ECO:0000259" key="11">
    <source>
        <dbReference type="Pfam" id="PF01432"/>
    </source>
</evidence>
<dbReference type="RefSeq" id="XP_043051039.1">
    <property type="nucleotide sequence ID" value="XM_043193987.1"/>
</dbReference>
<comment type="cofactor">
    <cofactor evidence="9">
        <name>Zn(2+)</name>
        <dbReference type="ChEBI" id="CHEBI:29105"/>
    </cofactor>
    <text evidence="9">Binds 1 zinc ion.</text>
</comment>
<keyword evidence="5 9" id="KW-0479">Metal-binding</keyword>
<dbReference type="FunFam" id="3.40.390.10:FF:000074">
    <property type="entry name" value="Metalloprotease"/>
    <property type="match status" value="1"/>
</dbReference>
<dbReference type="InterPro" id="IPR001567">
    <property type="entry name" value="Pept_M3A_M3B_dom"/>
</dbReference>
<name>A0A9P7VCS6_9ASCO</name>
<gene>
    <name evidence="12" type="ORF">KQ657_003257</name>
</gene>
<comment type="caution">
    <text evidence="12">The sequence shown here is derived from an EMBL/GenBank/DDBJ whole genome shotgun (WGS) entry which is preliminary data.</text>
</comment>
<dbReference type="Pfam" id="PF01432">
    <property type="entry name" value="Peptidase_M3"/>
    <property type="match status" value="1"/>
</dbReference>
<feature type="region of interest" description="Disordered" evidence="10">
    <location>
        <begin position="1"/>
        <end position="20"/>
    </location>
</feature>
<sequence>MSPDYSKLAQSHPAPKWDHTPEQVISIAKELIAKEKSLNDKIAAIQDPTIENVFLPIAYHSNDTALLEHQITFYQHVSTSKELRDALTEAEQLLQEAGIEQNMRTDVYQVFNKLYQQVVDSTSLDPETKRYLDKINIFYIQNGLHLPEDKRNVVKDLKTKLSNLSTEFSKNLNEEKGSISFTANQLDGVPKDVIDQFKIQEGGEDGKETLYQMTFKYPDIIPVLKYAKDQETRKTAYLGDQNKALANAGILEEMIRLRFKLAKTLGYLTYADYALQERMAKNQENVLTFLNDLKSKLTSIGRIELNKLIEFKNKELESRGIPSQPAIYNWDNFYYNNLLLEKEYNVDHQKISEYFPMEKTIKKMFGFYEHLFDAKFVETTTSSSTVWHEDVKQYAVFQDIAKGTPQFMGWLLLDLHPREGKYGHAANFTLGPGYFDEQGNRVTPVTSLVCNFTKPSSEKPSLLKHNEVTTFFHELGHGVHNLLSVTKYSRFHGTRVERDFVETPSQMLEFWTWSKDELKNLSSHYKTNEPLDDTTIDQLIRSKNVNKAIFNLNQLFYGLFDMTLHTVATEAELEKVDLTKLWNELREQLTGIQRDNNDTKGYASFGHIAGGYQAGYYGYLYSQVFANDIYYTLFKKEPMNVDNGLRYRDAILRRGGSKDIMDCLTELLEREPNSDAFLEELLGAQ</sequence>
<dbReference type="Proteomes" id="UP000790833">
    <property type="component" value="Unassembled WGS sequence"/>
</dbReference>
<dbReference type="GO" id="GO:0046872">
    <property type="term" value="F:metal ion binding"/>
    <property type="evidence" value="ECO:0007669"/>
    <property type="project" value="UniProtKB-UniRule"/>
</dbReference>
<dbReference type="Gene3D" id="1.20.1050.40">
    <property type="entry name" value="Endopeptidase. Chain P, domain 1"/>
    <property type="match status" value="1"/>
</dbReference>
<evidence type="ECO:0000313" key="12">
    <source>
        <dbReference type="EMBL" id="KAG7195494.1"/>
    </source>
</evidence>
<evidence type="ECO:0000256" key="9">
    <source>
        <dbReference type="RuleBase" id="RU003435"/>
    </source>
</evidence>
<accession>A0A9P7VCS6</accession>
<dbReference type="InterPro" id="IPR024080">
    <property type="entry name" value="Neurolysin/TOP_N"/>
</dbReference>
<keyword evidence="8 9" id="KW-0482">Metalloprotease</keyword>
<dbReference type="OrthoDB" id="534666at2759"/>
<dbReference type="PANTHER" id="PTHR11804">
    <property type="entry name" value="PROTEASE M3 THIMET OLIGOPEPTIDASE-RELATED"/>
    <property type="match status" value="1"/>
</dbReference>
<keyword evidence="13" id="KW-1185">Reference proteome</keyword>
<dbReference type="GO" id="GO:0006518">
    <property type="term" value="P:peptide metabolic process"/>
    <property type="evidence" value="ECO:0007669"/>
    <property type="project" value="TreeGrafter"/>
</dbReference>
<keyword evidence="7 9" id="KW-0862">Zinc</keyword>
<dbReference type="EMBL" id="JAHMUF010000003">
    <property type="protein sequence ID" value="KAG7195494.1"/>
    <property type="molecule type" value="Genomic_DNA"/>
</dbReference>
<keyword evidence="4 9" id="KW-0645">Protease</keyword>
<evidence type="ECO:0000313" key="13">
    <source>
        <dbReference type="Proteomes" id="UP000790833"/>
    </source>
</evidence>
<comment type="subcellular location">
    <subcellularLocation>
        <location evidence="1">Cytoplasm</location>
    </subcellularLocation>
</comment>
<dbReference type="GeneID" id="66116631"/>
<dbReference type="AlphaFoldDB" id="A0A9P7VCS6"/>
<dbReference type="InterPro" id="IPR024077">
    <property type="entry name" value="Neurolysin/TOP_dom2"/>
</dbReference>
<dbReference type="GO" id="GO:0006508">
    <property type="term" value="P:proteolysis"/>
    <property type="evidence" value="ECO:0007669"/>
    <property type="project" value="UniProtKB-KW"/>
</dbReference>
<dbReference type="Gene3D" id="1.10.1370.10">
    <property type="entry name" value="Neurolysin, domain 3"/>
    <property type="match status" value="1"/>
</dbReference>
<dbReference type="FunFam" id="1.20.1050.40:FF:000001">
    <property type="entry name" value="Thimet oligopeptidase 1"/>
    <property type="match status" value="1"/>
</dbReference>
<feature type="domain" description="Peptidase M3A/M3B catalytic" evidence="11">
    <location>
        <begin position="223"/>
        <end position="680"/>
    </location>
</feature>
<dbReference type="GO" id="GO:0005758">
    <property type="term" value="C:mitochondrial intermembrane space"/>
    <property type="evidence" value="ECO:0007669"/>
    <property type="project" value="TreeGrafter"/>
</dbReference>
<keyword evidence="6 9" id="KW-0378">Hydrolase</keyword>
<evidence type="ECO:0000256" key="5">
    <source>
        <dbReference type="ARBA" id="ARBA00022723"/>
    </source>
</evidence>
<dbReference type="SUPFAM" id="SSF55486">
    <property type="entry name" value="Metalloproteases ('zincins'), catalytic domain"/>
    <property type="match status" value="1"/>
</dbReference>
<proteinExistence type="inferred from homology"/>
<dbReference type="InterPro" id="IPR024079">
    <property type="entry name" value="MetalloPept_cat_dom_sf"/>
</dbReference>
<dbReference type="CDD" id="cd06455">
    <property type="entry name" value="M3A_TOP"/>
    <property type="match status" value="1"/>
</dbReference>